<dbReference type="Gene3D" id="3.10.170.10">
    <property type="match status" value="1"/>
</dbReference>
<evidence type="ECO:0000256" key="1">
    <source>
        <dbReference type="ARBA" id="ARBA00022670"/>
    </source>
</evidence>
<sequence>MKNTRVLAAGVAVGAAVAVAIASAVTASGAPSAQPSALVADVAAPDPSAAVAGAERVIAADPAAVHGAPGESYTSRGVVSTPQGLQYVTYDRRYQGLAVVGGDFTVVTDAHGNVRSTTAAQTRAITVATTPAVAAGQATATSRAQLPHVDAVTGQRLVVLAWGEPKLAWETIVVGLTEHAPSRLHVFVDAATGAVLRADDEVKAGEGTGKWNGPNPLAIDTTHSGSTYTTADPNRPGVKCTDIGTKQVFSGSDDTWGNGSGGDRETGCVDVLYDVQHEWDMLKNWLGRSGIDGRGNGFEVRVGLGDVNAYWTGDHIEIGHNNNNDWISSMDVVGHENGHAIDQFTGGGTAGEAGLGEATGDIFGALTEAYANQSAQYDAPDYLVGEMINLTGNGPIRNMADPSKVGNHPNCYSSSIPNTEVHAAAGPMNHWFYLLAEGTNPGNGKPTSPTCNNGGTLTGIGIRQAGQVFYNAMLAKPSNVSYKQYRTLTLKAAKDIDSTCGYFAKAKAAWDAVSVPAQSGDPTCSGSTPTASPSTSPTASPTASPSTSPTAGPTSSPTGQPGGTVTVTNPGQQTGFVGFQAFPLQIRATSSTGGTLTYSATGLPPGLSISSSGAVSGRPTTAGTYTVKVTATNSGGATGSTTFSYQIYGF</sequence>
<keyword evidence="4" id="KW-0378">Hydrolase</keyword>
<proteinExistence type="predicted"/>
<evidence type="ECO:0000256" key="8">
    <source>
        <dbReference type="SAM" id="SignalP"/>
    </source>
</evidence>
<dbReference type="RefSeq" id="WP_197001858.1">
    <property type="nucleotide sequence ID" value="NZ_BONS01000023.1"/>
</dbReference>
<dbReference type="InterPro" id="IPR050728">
    <property type="entry name" value="Zinc_Metalloprotease_M4"/>
</dbReference>
<dbReference type="SUPFAM" id="SSF55486">
    <property type="entry name" value="Metalloproteases ('zincins'), catalytic domain"/>
    <property type="match status" value="1"/>
</dbReference>
<evidence type="ECO:0000313" key="12">
    <source>
        <dbReference type="EMBL" id="MBG6134649.1"/>
    </source>
</evidence>
<accession>A0A8J7GAA3</accession>
<protein>
    <submittedName>
        <fullName evidence="12">Zn-dependent metalloprotease</fullName>
    </submittedName>
</protein>
<feature type="region of interest" description="Disordered" evidence="7">
    <location>
        <begin position="516"/>
        <end position="572"/>
    </location>
</feature>
<dbReference type="InterPro" id="IPR001570">
    <property type="entry name" value="Peptidase_M4_C_domain"/>
</dbReference>
<reference evidence="12" key="1">
    <citation type="submission" date="2020-11" db="EMBL/GenBank/DDBJ databases">
        <title>Sequencing the genomes of 1000 actinobacteria strains.</title>
        <authorList>
            <person name="Klenk H.-P."/>
        </authorList>
    </citation>
    <scope>NUCLEOTIDE SEQUENCE</scope>
    <source>
        <strain evidence="12">DSM 45356</strain>
    </source>
</reference>
<evidence type="ECO:0000259" key="9">
    <source>
        <dbReference type="Pfam" id="PF01447"/>
    </source>
</evidence>
<dbReference type="PANTHER" id="PTHR33794">
    <property type="entry name" value="BACILLOLYSIN"/>
    <property type="match status" value="1"/>
</dbReference>
<dbReference type="CDD" id="cd09597">
    <property type="entry name" value="M4_TLP"/>
    <property type="match status" value="1"/>
</dbReference>
<evidence type="ECO:0000256" key="3">
    <source>
        <dbReference type="ARBA" id="ARBA00022729"/>
    </source>
</evidence>
<gene>
    <name evidence="12" type="ORF">IW245_000843</name>
</gene>
<dbReference type="Proteomes" id="UP000622552">
    <property type="component" value="Unassembled WGS sequence"/>
</dbReference>
<feature type="chain" id="PRO_5039292349" evidence="8">
    <location>
        <begin position="25"/>
        <end position="650"/>
    </location>
</feature>
<keyword evidence="2" id="KW-0479">Metal-binding</keyword>
<dbReference type="GO" id="GO:0006508">
    <property type="term" value="P:proteolysis"/>
    <property type="evidence" value="ECO:0007669"/>
    <property type="project" value="UniProtKB-KW"/>
</dbReference>
<evidence type="ECO:0000256" key="7">
    <source>
        <dbReference type="SAM" id="MobiDB-lite"/>
    </source>
</evidence>
<evidence type="ECO:0000259" key="11">
    <source>
        <dbReference type="Pfam" id="PF07504"/>
    </source>
</evidence>
<organism evidence="12 13">
    <name type="scientific">Longispora fulva</name>
    <dbReference type="NCBI Taxonomy" id="619741"/>
    <lineage>
        <taxon>Bacteria</taxon>
        <taxon>Bacillati</taxon>
        <taxon>Actinomycetota</taxon>
        <taxon>Actinomycetes</taxon>
        <taxon>Micromonosporales</taxon>
        <taxon>Micromonosporaceae</taxon>
        <taxon>Longispora</taxon>
    </lineage>
</organism>
<dbReference type="InterPro" id="IPR027268">
    <property type="entry name" value="Peptidase_M4/M1_CTD_sf"/>
</dbReference>
<dbReference type="InterPro" id="IPR015919">
    <property type="entry name" value="Cadherin-like_sf"/>
</dbReference>
<dbReference type="Pfam" id="PF05345">
    <property type="entry name" value="He_PIG"/>
    <property type="match status" value="1"/>
</dbReference>
<dbReference type="GO" id="GO:0005509">
    <property type="term" value="F:calcium ion binding"/>
    <property type="evidence" value="ECO:0007669"/>
    <property type="project" value="InterPro"/>
</dbReference>
<keyword evidence="6 12" id="KW-0482">Metalloprotease</keyword>
<dbReference type="Gene3D" id="1.10.390.10">
    <property type="entry name" value="Neutral Protease Domain 2"/>
    <property type="match status" value="1"/>
</dbReference>
<dbReference type="SUPFAM" id="SSF49313">
    <property type="entry name" value="Cadherin-like"/>
    <property type="match status" value="1"/>
</dbReference>
<feature type="domain" description="FTP" evidence="11">
    <location>
        <begin position="73"/>
        <end position="116"/>
    </location>
</feature>
<keyword evidence="3 8" id="KW-0732">Signal</keyword>
<dbReference type="PANTHER" id="PTHR33794:SF1">
    <property type="entry name" value="BACILLOLYSIN"/>
    <property type="match status" value="1"/>
</dbReference>
<feature type="signal peptide" evidence="8">
    <location>
        <begin position="1"/>
        <end position="24"/>
    </location>
</feature>
<feature type="compositionally biased region" description="Low complexity" evidence="7">
    <location>
        <begin position="522"/>
        <end position="572"/>
    </location>
</feature>
<keyword evidence="5" id="KW-0862">Zinc</keyword>
<evidence type="ECO:0000256" key="2">
    <source>
        <dbReference type="ARBA" id="ARBA00022723"/>
    </source>
</evidence>
<comment type="caution">
    <text evidence="12">The sequence shown here is derived from an EMBL/GenBank/DDBJ whole genome shotgun (WGS) entry which is preliminary data.</text>
</comment>
<dbReference type="Pfam" id="PF02868">
    <property type="entry name" value="Peptidase_M4_C"/>
    <property type="match status" value="1"/>
</dbReference>
<dbReference type="InterPro" id="IPR011096">
    <property type="entry name" value="FTP_domain"/>
</dbReference>
<keyword evidence="13" id="KW-1185">Reference proteome</keyword>
<dbReference type="Pfam" id="PF07504">
    <property type="entry name" value="FTP"/>
    <property type="match status" value="1"/>
</dbReference>
<dbReference type="GO" id="GO:0005975">
    <property type="term" value="P:carbohydrate metabolic process"/>
    <property type="evidence" value="ECO:0007669"/>
    <property type="project" value="UniProtKB-ARBA"/>
</dbReference>
<name>A0A8J7GAA3_9ACTN</name>
<dbReference type="Pfam" id="PF01447">
    <property type="entry name" value="Peptidase_M4"/>
    <property type="match status" value="1"/>
</dbReference>
<evidence type="ECO:0000313" key="13">
    <source>
        <dbReference type="Proteomes" id="UP000622552"/>
    </source>
</evidence>
<evidence type="ECO:0000256" key="4">
    <source>
        <dbReference type="ARBA" id="ARBA00022801"/>
    </source>
</evidence>
<evidence type="ECO:0000256" key="5">
    <source>
        <dbReference type="ARBA" id="ARBA00022833"/>
    </source>
</evidence>
<evidence type="ECO:0000256" key="6">
    <source>
        <dbReference type="ARBA" id="ARBA00023049"/>
    </source>
</evidence>
<feature type="domain" description="Peptidase M4 C-terminal" evidence="10">
    <location>
        <begin position="354"/>
        <end position="515"/>
    </location>
</feature>
<dbReference type="InterPro" id="IPR013783">
    <property type="entry name" value="Ig-like_fold"/>
</dbReference>
<feature type="domain" description="Peptidase M4" evidence="9">
    <location>
        <begin position="207"/>
        <end position="341"/>
    </location>
</feature>
<dbReference type="GO" id="GO:0004222">
    <property type="term" value="F:metalloendopeptidase activity"/>
    <property type="evidence" value="ECO:0007669"/>
    <property type="project" value="InterPro"/>
</dbReference>
<dbReference type="Gene3D" id="2.60.40.10">
    <property type="entry name" value="Immunoglobulins"/>
    <property type="match status" value="1"/>
</dbReference>
<dbReference type="AlphaFoldDB" id="A0A8J7GAA3"/>
<evidence type="ECO:0000259" key="10">
    <source>
        <dbReference type="Pfam" id="PF02868"/>
    </source>
</evidence>
<dbReference type="GO" id="GO:0016020">
    <property type="term" value="C:membrane"/>
    <property type="evidence" value="ECO:0007669"/>
    <property type="project" value="InterPro"/>
</dbReference>
<keyword evidence="1" id="KW-0645">Protease</keyword>
<dbReference type="EMBL" id="JADOUF010000001">
    <property type="protein sequence ID" value="MBG6134649.1"/>
    <property type="molecule type" value="Genomic_DNA"/>
</dbReference>
<dbReference type="InterPro" id="IPR013856">
    <property type="entry name" value="Peptidase_M4_domain"/>
</dbReference>